<reference evidence="2 3" key="1">
    <citation type="journal article" date="2018" name="Nat. Biotechnol.">
        <title>A standardized bacterial taxonomy based on genome phylogeny substantially revises the tree of life.</title>
        <authorList>
            <person name="Parks D.H."/>
            <person name="Chuvochina M."/>
            <person name="Waite D.W."/>
            <person name="Rinke C."/>
            <person name="Skarshewski A."/>
            <person name="Chaumeil P.A."/>
            <person name="Hugenholtz P."/>
        </authorList>
    </citation>
    <scope>NUCLEOTIDE SEQUENCE [LARGE SCALE GENOMIC DNA]</scope>
    <source>
        <strain evidence="2">UBA9360</strain>
    </source>
</reference>
<name>A0A348WPR7_9GAMM</name>
<dbReference type="Proteomes" id="UP000262878">
    <property type="component" value="Unassembled WGS sequence"/>
</dbReference>
<sequence>MNPVSSSHVNGVQGNLSPARRVVPDPRDRVAGESEPQSARASIEIPSRQQSSDQAQRWKDLNIVYDQPSQSAQKALSAYQTVALNEKREQVESMFSLDLYA</sequence>
<feature type="compositionally biased region" description="Polar residues" evidence="1">
    <location>
        <begin position="1"/>
        <end position="16"/>
    </location>
</feature>
<protein>
    <submittedName>
        <fullName evidence="2">Uncharacterized protein</fullName>
    </submittedName>
</protein>
<comment type="caution">
    <text evidence="2">The sequence shown here is derived from an EMBL/GenBank/DDBJ whole genome shotgun (WGS) entry which is preliminary data.</text>
</comment>
<dbReference type="EMBL" id="DMUP01000162">
    <property type="protein sequence ID" value="HAR56529.1"/>
    <property type="molecule type" value="Genomic_DNA"/>
</dbReference>
<evidence type="ECO:0000256" key="1">
    <source>
        <dbReference type="SAM" id="MobiDB-lite"/>
    </source>
</evidence>
<accession>A0A348WPR7</accession>
<proteinExistence type="predicted"/>
<dbReference type="RefSeq" id="WP_006956519.1">
    <property type="nucleotide sequence ID" value="NZ_DAIRLQ010000005.1"/>
</dbReference>
<gene>
    <name evidence="2" type="ORF">DCR58_07060</name>
</gene>
<evidence type="ECO:0000313" key="2">
    <source>
        <dbReference type="EMBL" id="HAR56529.1"/>
    </source>
</evidence>
<dbReference type="AlphaFoldDB" id="A0A348WPR7"/>
<feature type="region of interest" description="Disordered" evidence="1">
    <location>
        <begin position="1"/>
        <end position="56"/>
    </location>
</feature>
<feature type="compositionally biased region" description="Basic and acidic residues" evidence="1">
    <location>
        <begin position="22"/>
        <end position="32"/>
    </location>
</feature>
<dbReference type="STRING" id="314276.OS145_10270"/>
<organism evidence="2 3">
    <name type="scientific">Idiomarina baltica</name>
    <dbReference type="NCBI Taxonomy" id="190892"/>
    <lineage>
        <taxon>Bacteria</taxon>
        <taxon>Pseudomonadati</taxon>
        <taxon>Pseudomonadota</taxon>
        <taxon>Gammaproteobacteria</taxon>
        <taxon>Alteromonadales</taxon>
        <taxon>Idiomarinaceae</taxon>
        <taxon>Idiomarina</taxon>
    </lineage>
</organism>
<evidence type="ECO:0000313" key="3">
    <source>
        <dbReference type="Proteomes" id="UP000262878"/>
    </source>
</evidence>